<keyword evidence="2" id="KW-0677">Repeat</keyword>
<proteinExistence type="inferred from homology"/>
<dbReference type="AlphaFoldDB" id="A0ABD1JV65"/>
<dbReference type="InterPro" id="IPR004018">
    <property type="entry name" value="RPEL_repeat"/>
</dbReference>
<dbReference type="EMBL" id="JBHFQA010000011">
    <property type="protein sequence ID" value="KAL2090763.1"/>
    <property type="molecule type" value="Genomic_DNA"/>
</dbReference>
<feature type="compositionally biased region" description="Acidic residues" evidence="5">
    <location>
        <begin position="184"/>
        <end position="198"/>
    </location>
</feature>
<dbReference type="Gene3D" id="6.10.140.1750">
    <property type="match status" value="1"/>
</dbReference>
<feature type="repeat" description="RPEL" evidence="4">
    <location>
        <begin position="397"/>
        <end position="422"/>
    </location>
</feature>
<dbReference type="PANTHER" id="PTHR12751:SF7">
    <property type="entry name" value="PHOSPHATASE AND ACTIN REGULATOR 3"/>
    <property type="match status" value="1"/>
</dbReference>
<sequence length="439" mass="49326">MLASTMPPSVPASAISGTEQGKRQQQQQRQRQRQRQRLPNVMDQQRGLQPGCLVTAVRTPPIRRNSKLATLGRIFKPWKWRKKKTEKLKQSSTALEKKTAARQHRDELARKGAGDQELESACGGNGEESGTPTQEFSDVEDREDDPMAPLASTGDDLGSDEDNTSTVRDTTEDVETIGDHSQTEEEDVEEEEEEEEAPFVDAPTKPSVGPPDASTERREEPRAESRAEPPPPPVRRDPCTPPPPCLPVKLLTRLGSLDGSQSNHVRPAPATLPRNFTLPKDAFRGKILTPTGSPHLGGMHPQLPPSCIIEELHRALATKHRQDSFHGKEVRSSPKRRSDGRLSRTASTEKEPCGEGENKKEAEENKENMRLDEYYNDPDSWNESVISGTLPRRIRKELLAVKLRNRPSKQELEDRNIFPVRSDQERQEIRQQIEMKLAK</sequence>
<dbReference type="GO" id="GO:0003779">
    <property type="term" value="F:actin binding"/>
    <property type="evidence" value="ECO:0007669"/>
    <property type="project" value="UniProtKB-KW"/>
</dbReference>
<evidence type="ECO:0008006" key="8">
    <source>
        <dbReference type="Google" id="ProtNLM"/>
    </source>
</evidence>
<reference evidence="6 7" key="1">
    <citation type="submission" date="2024-09" db="EMBL/GenBank/DDBJ databases">
        <title>A chromosome-level genome assembly of Gray's grenadier anchovy, Coilia grayii.</title>
        <authorList>
            <person name="Fu Z."/>
        </authorList>
    </citation>
    <scope>NUCLEOTIDE SEQUENCE [LARGE SCALE GENOMIC DNA]</scope>
    <source>
        <strain evidence="6">G4</strain>
        <tissue evidence="6">Muscle</tissue>
    </source>
</reference>
<feature type="compositionally biased region" description="Basic and acidic residues" evidence="5">
    <location>
        <begin position="95"/>
        <end position="114"/>
    </location>
</feature>
<evidence type="ECO:0000256" key="3">
    <source>
        <dbReference type="ARBA" id="ARBA00023203"/>
    </source>
</evidence>
<feature type="compositionally biased region" description="Basic and acidic residues" evidence="5">
    <location>
        <begin position="214"/>
        <end position="227"/>
    </location>
</feature>
<organism evidence="6 7">
    <name type="scientific">Coilia grayii</name>
    <name type="common">Gray's grenadier anchovy</name>
    <dbReference type="NCBI Taxonomy" id="363190"/>
    <lineage>
        <taxon>Eukaryota</taxon>
        <taxon>Metazoa</taxon>
        <taxon>Chordata</taxon>
        <taxon>Craniata</taxon>
        <taxon>Vertebrata</taxon>
        <taxon>Euteleostomi</taxon>
        <taxon>Actinopterygii</taxon>
        <taxon>Neopterygii</taxon>
        <taxon>Teleostei</taxon>
        <taxon>Clupei</taxon>
        <taxon>Clupeiformes</taxon>
        <taxon>Clupeoidei</taxon>
        <taxon>Engraulidae</taxon>
        <taxon>Coilinae</taxon>
        <taxon>Coilia</taxon>
    </lineage>
</organism>
<feature type="compositionally biased region" description="Pro residues" evidence="5">
    <location>
        <begin position="228"/>
        <end position="246"/>
    </location>
</feature>
<name>A0ABD1JV65_9TELE</name>
<evidence type="ECO:0000313" key="6">
    <source>
        <dbReference type="EMBL" id="KAL2090763.1"/>
    </source>
</evidence>
<dbReference type="PROSITE" id="PS51073">
    <property type="entry name" value="RPEL"/>
    <property type="match status" value="1"/>
</dbReference>
<evidence type="ECO:0000256" key="4">
    <source>
        <dbReference type="PROSITE-ProRule" id="PRU00401"/>
    </source>
</evidence>
<evidence type="ECO:0000256" key="5">
    <source>
        <dbReference type="SAM" id="MobiDB-lite"/>
    </source>
</evidence>
<gene>
    <name evidence="6" type="ORF">ACEWY4_013026</name>
</gene>
<dbReference type="Proteomes" id="UP001591681">
    <property type="component" value="Unassembled WGS sequence"/>
</dbReference>
<comment type="similarity">
    <text evidence="1">Belongs to the phosphatase and actin regulator family.</text>
</comment>
<evidence type="ECO:0000313" key="7">
    <source>
        <dbReference type="Proteomes" id="UP001591681"/>
    </source>
</evidence>
<dbReference type="PANTHER" id="PTHR12751">
    <property type="entry name" value="PHOSPHATASE AND ACTIN REGULATOR PHACTR"/>
    <property type="match status" value="1"/>
</dbReference>
<keyword evidence="3" id="KW-0009">Actin-binding</keyword>
<feature type="compositionally biased region" description="Acidic residues" evidence="5">
    <location>
        <begin position="137"/>
        <end position="146"/>
    </location>
</feature>
<dbReference type="SMART" id="SM00707">
    <property type="entry name" value="RPEL"/>
    <property type="match status" value="1"/>
</dbReference>
<feature type="compositionally biased region" description="Basic and acidic residues" evidence="5">
    <location>
        <begin position="318"/>
        <end position="373"/>
    </location>
</feature>
<feature type="region of interest" description="Disordered" evidence="5">
    <location>
        <begin position="1"/>
        <end position="49"/>
    </location>
</feature>
<evidence type="ECO:0000256" key="2">
    <source>
        <dbReference type="ARBA" id="ARBA00022737"/>
    </source>
</evidence>
<feature type="region of interest" description="Disordered" evidence="5">
    <location>
        <begin position="81"/>
        <end position="277"/>
    </location>
</feature>
<protein>
    <recommendedName>
        <fullName evidence="8">Phosphatase and actin regulator 3</fullName>
    </recommendedName>
</protein>
<keyword evidence="7" id="KW-1185">Reference proteome</keyword>
<evidence type="ECO:0000256" key="1">
    <source>
        <dbReference type="ARBA" id="ARBA00009795"/>
    </source>
</evidence>
<feature type="region of interest" description="Disordered" evidence="5">
    <location>
        <begin position="318"/>
        <end position="382"/>
    </location>
</feature>
<comment type="caution">
    <text evidence="6">The sequence shown here is derived from an EMBL/GenBank/DDBJ whole genome shotgun (WGS) entry which is preliminary data.</text>
</comment>
<accession>A0ABD1JV65</accession>